<dbReference type="AlphaFoldDB" id="A0A9W8AWH3"/>
<organism evidence="1 2">
    <name type="scientific">Dimargaris verticillata</name>
    <dbReference type="NCBI Taxonomy" id="2761393"/>
    <lineage>
        <taxon>Eukaryota</taxon>
        <taxon>Fungi</taxon>
        <taxon>Fungi incertae sedis</taxon>
        <taxon>Zoopagomycota</taxon>
        <taxon>Kickxellomycotina</taxon>
        <taxon>Dimargaritomycetes</taxon>
        <taxon>Dimargaritales</taxon>
        <taxon>Dimargaritaceae</taxon>
        <taxon>Dimargaris</taxon>
    </lineage>
</organism>
<protein>
    <submittedName>
        <fullName evidence="1">Uncharacterized protein</fullName>
    </submittedName>
</protein>
<sequence>MASRANTYDPHTDTLFQRYYWEALAEFYKQPRETETSIRAQFDGKFATLETVKSKLEYLQTSLREYTEKLYDVEQVFSKNFQKLIIYMAQHLDRQPHHQALFVDRQKELTAAQLNNILGAFARDNRFNALTKAVTNNTAEATDLCHIVSVITAYAKNFLYASLSAEDRQLNEDIIKDLRDWGTEASEFSSGLHENVEGFTSVVLWDKFLKGKKE</sequence>
<comment type="caution">
    <text evidence="1">The sequence shown here is derived from an EMBL/GenBank/DDBJ whole genome shotgun (WGS) entry which is preliminary data.</text>
</comment>
<keyword evidence="2" id="KW-1185">Reference proteome</keyword>
<evidence type="ECO:0000313" key="2">
    <source>
        <dbReference type="Proteomes" id="UP001151582"/>
    </source>
</evidence>
<evidence type="ECO:0000313" key="1">
    <source>
        <dbReference type="EMBL" id="KAJ1969287.1"/>
    </source>
</evidence>
<proteinExistence type="predicted"/>
<accession>A0A9W8AWH3</accession>
<gene>
    <name evidence="1" type="ORF">H4R34_006182</name>
</gene>
<dbReference type="EMBL" id="JANBQB010001966">
    <property type="protein sequence ID" value="KAJ1969287.1"/>
    <property type="molecule type" value="Genomic_DNA"/>
</dbReference>
<dbReference type="Proteomes" id="UP001151582">
    <property type="component" value="Unassembled WGS sequence"/>
</dbReference>
<reference evidence="1" key="1">
    <citation type="submission" date="2022-07" db="EMBL/GenBank/DDBJ databases">
        <title>Phylogenomic reconstructions and comparative analyses of Kickxellomycotina fungi.</title>
        <authorList>
            <person name="Reynolds N.K."/>
            <person name="Stajich J.E."/>
            <person name="Barry K."/>
            <person name="Grigoriev I.V."/>
            <person name="Crous P."/>
            <person name="Smith M.E."/>
        </authorList>
    </citation>
    <scope>NUCLEOTIDE SEQUENCE</scope>
    <source>
        <strain evidence="1">RSA 567</strain>
    </source>
</reference>
<name>A0A9W8AWH3_9FUNG</name>